<organism evidence="1 2">
    <name type="scientific">Candidatus Methanodesulfokora washburnensis</name>
    <dbReference type="NCBI Taxonomy" id="2478471"/>
    <lineage>
        <taxon>Archaea</taxon>
        <taxon>Thermoproteota</taxon>
        <taxon>Candidatus Korarchaeia</taxon>
        <taxon>Candidatus Korarchaeia incertae sedis</taxon>
        <taxon>Candidatus Methanodesulfokora</taxon>
    </lineage>
</organism>
<protein>
    <submittedName>
        <fullName evidence="1">Retroviral-like aspartic protease</fullName>
    </submittedName>
</protein>
<comment type="caution">
    <text evidence="1">The sequence shown here is derived from an EMBL/GenBank/DDBJ whole genome shotgun (WGS) entry which is preliminary data.</text>
</comment>
<dbReference type="CDD" id="cd00303">
    <property type="entry name" value="retropepsin_like"/>
    <property type="match status" value="1"/>
</dbReference>
<dbReference type="Pfam" id="PF13975">
    <property type="entry name" value="gag-asp_proteas"/>
    <property type="match status" value="1"/>
</dbReference>
<accession>A0A3R9PWK5</accession>
<sequence length="165" mass="18207">MFLVTFLSIVRAKVVLRGLRGSKECTALVDTGAAMSVVDEDIAEVIGIMRTNRRKSLVSATGHKLEGEVIIIKELDIEGEILDYEKALMVKLSEEVKSTLRKLNVDDSVIIGLTTVELAGFLPDTTTGRLRKVEAFLLSASDNAMHHNFLAGVYPRLDHPEKIEE</sequence>
<proteinExistence type="predicted"/>
<dbReference type="GO" id="GO:0006508">
    <property type="term" value="P:proteolysis"/>
    <property type="evidence" value="ECO:0007669"/>
    <property type="project" value="UniProtKB-KW"/>
</dbReference>
<dbReference type="InterPro" id="IPR001969">
    <property type="entry name" value="Aspartic_peptidase_AS"/>
</dbReference>
<dbReference type="Gene3D" id="2.40.70.10">
    <property type="entry name" value="Acid Proteases"/>
    <property type="match status" value="1"/>
</dbReference>
<dbReference type="Proteomes" id="UP000277582">
    <property type="component" value="Unassembled WGS sequence"/>
</dbReference>
<keyword evidence="1" id="KW-0645">Protease</keyword>
<keyword evidence="2" id="KW-1185">Reference proteome</keyword>
<evidence type="ECO:0000313" key="2">
    <source>
        <dbReference type="Proteomes" id="UP000277582"/>
    </source>
</evidence>
<dbReference type="InterPro" id="IPR021109">
    <property type="entry name" value="Peptidase_aspartic_dom_sf"/>
</dbReference>
<dbReference type="GO" id="GO:0004190">
    <property type="term" value="F:aspartic-type endopeptidase activity"/>
    <property type="evidence" value="ECO:0007669"/>
    <property type="project" value="InterPro"/>
</dbReference>
<gene>
    <name evidence="1" type="ORF">D6D85_07125</name>
</gene>
<evidence type="ECO:0000313" key="1">
    <source>
        <dbReference type="EMBL" id="RSN74982.1"/>
    </source>
</evidence>
<reference evidence="1 2" key="1">
    <citation type="submission" date="2018-10" db="EMBL/GenBank/DDBJ databases">
        <title>Co-occurring genomic capacity for anaerobic methane metabolism and dissimilatory sulfite reduction discovered in the Korarchaeota.</title>
        <authorList>
            <person name="Mckay L.J."/>
            <person name="Dlakic M."/>
            <person name="Fields M.W."/>
            <person name="Delmont T.O."/>
            <person name="Eren A.M."/>
            <person name="Jay Z.J."/>
            <person name="Klingelsmith K.B."/>
            <person name="Rusch D.B."/>
            <person name="Inskeep W.P."/>
        </authorList>
    </citation>
    <scope>NUCLEOTIDE SEQUENCE [LARGE SCALE GENOMIC DNA]</scope>
    <source>
        <strain evidence="1 2">MDKW</strain>
    </source>
</reference>
<dbReference type="AlphaFoldDB" id="A0A3R9PWK5"/>
<name>A0A3R9PWK5_9CREN</name>
<dbReference type="EMBL" id="RCOS01000081">
    <property type="protein sequence ID" value="RSN74982.1"/>
    <property type="molecule type" value="Genomic_DNA"/>
</dbReference>
<dbReference type="PROSITE" id="PS00141">
    <property type="entry name" value="ASP_PROTEASE"/>
    <property type="match status" value="1"/>
</dbReference>
<dbReference type="SUPFAM" id="SSF50630">
    <property type="entry name" value="Acid proteases"/>
    <property type="match status" value="1"/>
</dbReference>
<keyword evidence="1" id="KW-0378">Hydrolase</keyword>